<protein>
    <submittedName>
        <fullName evidence="2">Tick transposon</fullName>
    </submittedName>
</protein>
<evidence type="ECO:0000313" key="2">
    <source>
        <dbReference type="EMBL" id="MAA23623.1"/>
    </source>
</evidence>
<organism evidence="2">
    <name type="scientific">Rhipicephalus zambeziensis</name>
    <dbReference type="NCBI Taxonomy" id="60191"/>
    <lineage>
        <taxon>Eukaryota</taxon>
        <taxon>Metazoa</taxon>
        <taxon>Ecdysozoa</taxon>
        <taxon>Arthropoda</taxon>
        <taxon>Chelicerata</taxon>
        <taxon>Arachnida</taxon>
        <taxon>Acari</taxon>
        <taxon>Parasitiformes</taxon>
        <taxon>Ixodida</taxon>
        <taxon>Ixodoidea</taxon>
        <taxon>Ixodidae</taxon>
        <taxon>Rhipicephalinae</taxon>
        <taxon>Rhipicephalus</taxon>
        <taxon>Rhipicephalus</taxon>
    </lineage>
</organism>
<dbReference type="EMBL" id="GFPF01012477">
    <property type="protein sequence ID" value="MAA23623.1"/>
    <property type="molecule type" value="Transcribed_RNA"/>
</dbReference>
<evidence type="ECO:0000256" key="1">
    <source>
        <dbReference type="SAM" id="MobiDB-lite"/>
    </source>
</evidence>
<feature type="compositionally biased region" description="Basic and acidic residues" evidence="1">
    <location>
        <begin position="1"/>
        <end position="10"/>
    </location>
</feature>
<proteinExistence type="predicted"/>
<feature type="region of interest" description="Disordered" evidence="1">
    <location>
        <begin position="1"/>
        <end position="20"/>
    </location>
</feature>
<reference evidence="2" key="1">
    <citation type="journal article" date="2017" name="Parasit. Vectors">
        <title>Sialotranscriptomics of Rhipicephalus zambeziensis reveals intricate expression profiles of secretory proteins and suggests tight temporal transcriptional regulation during blood-feeding.</title>
        <authorList>
            <person name="de Castro M.H."/>
            <person name="de Klerk D."/>
            <person name="Pienaar R."/>
            <person name="Rees D.J.G."/>
            <person name="Mans B.J."/>
        </authorList>
    </citation>
    <scope>NUCLEOTIDE SEQUENCE</scope>
    <source>
        <tissue evidence="2">Salivary glands</tissue>
    </source>
</reference>
<sequence>MKIRVFEQKKKEKKRSRSRGARDVFSFERRHCWPFLALSSYVTSVHGVDLVFTAPCKLSRLCNLAGEKTKKPVCGKKHKKPFVPCATEVVYKIPLSCGKAYIGQTGRCLNDRLREHATTVNAQNDGAHLPAHCSKCGCKALLEAADVMNRAKGRREREIVEAEQIEIAADACISAPSVHLTMKELNFLQGS</sequence>
<name>A0A224Z9F1_9ACAR</name>
<accession>A0A224Z9F1</accession>
<dbReference type="AlphaFoldDB" id="A0A224Z9F1"/>